<dbReference type="SUPFAM" id="SSF56112">
    <property type="entry name" value="Protein kinase-like (PK-like)"/>
    <property type="match status" value="1"/>
</dbReference>
<dbReference type="GO" id="GO:0005524">
    <property type="term" value="F:ATP binding"/>
    <property type="evidence" value="ECO:0007669"/>
    <property type="project" value="UniProtKB-UniRule"/>
</dbReference>
<reference evidence="10 11" key="1">
    <citation type="submission" date="2018-11" db="EMBL/GenBank/DDBJ databases">
        <title>Genome sequence of Apiotrichum porosum DSM 27194.</title>
        <authorList>
            <person name="Aliyu H."/>
            <person name="Gorte O."/>
            <person name="Ochsenreither K."/>
        </authorList>
    </citation>
    <scope>NUCLEOTIDE SEQUENCE [LARGE SCALE GENOMIC DNA]</scope>
    <source>
        <strain evidence="10 11">DSM 27194</strain>
    </source>
</reference>
<dbReference type="GO" id="GO:0007165">
    <property type="term" value="P:signal transduction"/>
    <property type="evidence" value="ECO:0007669"/>
    <property type="project" value="UniProtKB-ARBA"/>
</dbReference>
<sequence>MPGFERSPLGLNGSSTSASAPSSSKASLHPFAAVKSSISRKKPLGLDISRSIPKVPAGGRADSTPGSGGDASSVSWYPEADHLRHQIELLQLSGRSSSSSYASGPDGPESPPSLSPVTVSAPGAVTSAPSNSATSGGGANPTPPPRPPRRQLTGNSNSASTALPGSTSTSNLSATGSTSSRSKKHSTNGKKKKHAADNDDMVKEEDLDVLSDLGAGNGGTVTKVWNKKRKSIMAKKLILVDAKPAVRKQILRELQIMNDCASPYIVSYYGCFPVDVHVGIVMEYMDLGSLDYICRNTGAIPIDIVGKVAESVLQGLVYLYDVHRIIHRDIKPSNILANSQGQIKICDFGVSGELINSIANTFVGTSTYMSPERIQGAQYTIKSDVWSLGISLVELAQGRFPFADPPDSDSESCDGLDDDERQPAENTFDPDATLPLSSQRPQLSPTTKRHRKRGVSLGGGGMTMSILDLLQHIVNEPAPRLVSRREQFPDSAVLFVDACLYKDPAARKSPQELLESDWIKNSKVTQADLRSWAEGVAEAQKP</sequence>
<dbReference type="PROSITE" id="PS50011">
    <property type="entry name" value="PROTEIN_KINASE_DOM"/>
    <property type="match status" value="1"/>
</dbReference>
<dbReference type="STRING" id="105984.A0A427XZB1"/>
<feature type="region of interest" description="Disordered" evidence="8">
    <location>
        <begin position="401"/>
        <end position="458"/>
    </location>
</feature>
<keyword evidence="3 7" id="KW-0547">Nucleotide-binding</keyword>
<dbReference type="InterPro" id="IPR011009">
    <property type="entry name" value="Kinase-like_dom_sf"/>
</dbReference>
<proteinExistence type="inferred from homology"/>
<feature type="compositionally biased region" description="Polar residues" evidence="8">
    <location>
        <begin position="152"/>
        <end position="180"/>
    </location>
</feature>
<dbReference type="RefSeq" id="XP_028477595.1">
    <property type="nucleotide sequence ID" value="XM_028621143.1"/>
</dbReference>
<gene>
    <name evidence="10" type="primary">STE7</name>
    <name evidence="10" type="ORF">EHS24_005650</name>
</gene>
<comment type="caution">
    <text evidence="10">The sequence shown here is derived from an EMBL/GenBank/DDBJ whole genome shotgun (WGS) entry which is preliminary data.</text>
</comment>
<evidence type="ECO:0000256" key="8">
    <source>
        <dbReference type="SAM" id="MobiDB-lite"/>
    </source>
</evidence>
<dbReference type="InterPro" id="IPR000719">
    <property type="entry name" value="Prot_kinase_dom"/>
</dbReference>
<feature type="compositionally biased region" description="Low complexity" evidence="8">
    <location>
        <begin position="93"/>
        <end position="103"/>
    </location>
</feature>
<feature type="domain" description="Protein kinase" evidence="9">
    <location>
        <begin position="207"/>
        <end position="519"/>
    </location>
</feature>
<dbReference type="EMBL" id="RSCE01000003">
    <property type="protein sequence ID" value="RSH84147.1"/>
    <property type="molecule type" value="Genomic_DNA"/>
</dbReference>
<dbReference type="OrthoDB" id="10252354at2759"/>
<dbReference type="Gene3D" id="3.30.200.20">
    <property type="entry name" value="Phosphorylase Kinase, domain 1"/>
    <property type="match status" value="1"/>
</dbReference>
<dbReference type="PANTHER" id="PTHR47448">
    <property type="entry name" value="DUAL SPECIFICITY MITOGEN-ACTIVATED PROTEIN KINASE KINASE DSOR1-LIKE PROTEIN"/>
    <property type="match status" value="1"/>
</dbReference>
<dbReference type="Gene3D" id="1.10.510.10">
    <property type="entry name" value="Transferase(Phosphotransferase) domain 1"/>
    <property type="match status" value="1"/>
</dbReference>
<protein>
    <submittedName>
        <fullName evidence="10">MAP kinase kinase (MEK)</fullName>
    </submittedName>
</protein>
<evidence type="ECO:0000313" key="11">
    <source>
        <dbReference type="Proteomes" id="UP000279236"/>
    </source>
</evidence>
<evidence type="ECO:0000313" key="10">
    <source>
        <dbReference type="EMBL" id="RSH84147.1"/>
    </source>
</evidence>
<evidence type="ECO:0000256" key="5">
    <source>
        <dbReference type="ARBA" id="ARBA00022840"/>
    </source>
</evidence>
<dbReference type="PROSITE" id="PS00107">
    <property type="entry name" value="PROTEIN_KINASE_ATP"/>
    <property type="match status" value="1"/>
</dbReference>
<keyword evidence="11" id="KW-1185">Reference proteome</keyword>
<keyword evidence="1" id="KW-0723">Serine/threonine-protein kinase</keyword>
<keyword evidence="4 10" id="KW-0418">Kinase</keyword>
<feature type="compositionally biased region" description="Basic residues" evidence="8">
    <location>
        <begin position="181"/>
        <end position="194"/>
    </location>
</feature>
<feature type="compositionally biased region" description="Acidic residues" evidence="8">
    <location>
        <begin position="406"/>
        <end position="420"/>
    </location>
</feature>
<evidence type="ECO:0000256" key="4">
    <source>
        <dbReference type="ARBA" id="ARBA00022777"/>
    </source>
</evidence>
<evidence type="ECO:0000259" key="9">
    <source>
        <dbReference type="PROSITE" id="PS50011"/>
    </source>
</evidence>
<dbReference type="GeneID" id="39590193"/>
<feature type="compositionally biased region" description="Polar residues" evidence="8">
    <location>
        <begin position="435"/>
        <end position="446"/>
    </location>
</feature>
<feature type="compositionally biased region" description="Low complexity" evidence="8">
    <location>
        <begin position="14"/>
        <end position="27"/>
    </location>
</feature>
<dbReference type="SMART" id="SM00220">
    <property type="entry name" value="S_TKc"/>
    <property type="match status" value="1"/>
</dbReference>
<evidence type="ECO:0000256" key="7">
    <source>
        <dbReference type="PROSITE-ProRule" id="PRU10141"/>
    </source>
</evidence>
<dbReference type="Pfam" id="PF00069">
    <property type="entry name" value="Pkinase"/>
    <property type="match status" value="1"/>
</dbReference>
<dbReference type="InterPro" id="IPR050915">
    <property type="entry name" value="MAP_kinase_kinase"/>
</dbReference>
<evidence type="ECO:0000256" key="3">
    <source>
        <dbReference type="ARBA" id="ARBA00022741"/>
    </source>
</evidence>
<dbReference type="GO" id="GO:0004712">
    <property type="term" value="F:protein serine/threonine/tyrosine kinase activity"/>
    <property type="evidence" value="ECO:0007669"/>
    <property type="project" value="UniProtKB-ARBA"/>
</dbReference>
<dbReference type="GO" id="GO:0004674">
    <property type="term" value="F:protein serine/threonine kinase activity"/>
    <property type="evidence" value="ECO:0007669"/>
    <property type="project" value="UniProtKB-KW"/>
</dbReference>
<keyword evidence="5 7" id="KW-0067">ATP-binding</keyword>
<dbReference type="Proteomes" id="UP000279236">
    <property type="component" value="Unassembled WGS sequence"/>
</dbReference>
<name>A0A427XZB1_9TREE</name>
<comment type="similarity">
    <text evidence="6">Belongs to the protein kinase superfamily. STE Ser/Thr protein kinase family. MAP kinase kinase subfamily.</text>
</comment>
<keyword evidence="2" id="KW-0808">Transferase</keyword>
<feature type="binding site" evidence="7">
    <location>
        <position position="236"/>
    </location>
    <ligand>
        <name>ATP</name>
        <dbReference type="ChEBI" id="CHEBI:30616"/>
    </ligand>
</feature>
<dbReference type="InterPro" id="IPR017441">
    <property type="entry name" value="Protein_kinase_ATP_BS"/>
</dbReference>
<organism evidence="10 11">
    <name type="scientific">Apiotrichum porosum</name>
    <dbReference type="NCBI Taxonomy" id="105984"/>
    <lineage>
        <taxon>Eukaryota</taxon>
        <taxon>Fungi</taxon>
        <taxon>Dikarya</taxon>
        <taxon>Basidiomycota</taxon>
        <taxon>Agaricomycotina</taxon>
        <taxon>Tremellomycetes</taxon>
        <taxon>Trichosporonales</taxon>
        <taxon>Trichosporonaceae</taxon>
        <taxon>Apiotrichum</taxon>
    </lineage>
</organism>
<dbReference type="PANTHER" id="PTHR47448:SF1">
    <property type="entry name" value="SERINE_THREONINE-PROTEIN KINASE STE7 HOMOLOG"/>
    <property type="match status" value="1"/>
</dbReference>
<evidence type="ECO:0000256" key="1">
    <source>
        <dbReference type="ARBA" id="ARBA00022527"/>
    </source>
</evidence>
<accession>A0A427XZB1</accession>
<dbReference type="AlphaFoldDB" id="A0A427XZB1"/>
<evidence type="ECO:0000256" key="6">
    <source>
        <dbReference type="ARBA" id="ARBA00038035"/>
    </source>
</evidence>
<evidence type="ECO:0000256" key="2">
    <source>
        <dbReference type="ARBA" id="ARBA00022679"/>
    </source>
</evidence>
<feature type="region of interest" description="Disordered" evidence="8">
    <location>
        <begin position="1"/>
        <end position="200"/>
    </location>
</feature>